<evidence type="ECO:0000313" key="3">
    <source>
        <dbReference type="EMBL" id="MCP2167006.1"/>
    </source>
</evidence>
<evidence type="ECO:0000259" key="2">
    <source>
        <dbReference type="PROSITE" id="PS50937"/>
    </source>
</evidence>
<dbReference type="Gene3D" id="1.10.1660.10">
    <property type="match status" value="1"/>
</dbReference>
<name>A0AAE3GEW7_9PSEU</name>
<keyword evidence="4" id="KW-1185">Reference proteome</keyword>
<dbReference type="PANTHER" id="PTHR30204:SF97">
    <property type="entry name" value="MERR FAMILY REGULATORY PROTEIN"/>
    <property type="match status" value="1"/>
</dbReference>
<dbReference type="InterPro" id="IPR009061">
    <property type="entry name" value="DNA-bd_dom_put_sf"/>
</dbReference>
<evidence type="ECO:0000313" key="4">
    <source>
        <dbReference type="Proteomes" id="UP001206128"/>
    </source>
</evidence>
<accession>A0AAE3GEW7</accession>
<dbReference type="GO" id="GO:0003677">
    <property type="term" value="F:DNA binding"/>
    <property type="evidence" value="ECO:0007669"/>
    <property type="project" value="UniProtKB-KW"/>
</dbReference>
<dbReference type="SUPFAM" id="SSF46955">
    <property type="entry name" value="Putative DNA-binding domain"/>
    <property type="match status" value="1"/>
</dbReference>
<sequence length="130" mass="14487">MRIGEVAERTGVSVRAVRYYEQQGLLTATRTAGGQRRYPDDAVTRVELIQQLYAAGLSSATIRDLLPYVDAQVSTPASRARLRAERARLDQHITALHQARDRLDALIDLTEQPNEHCPVVLTEEPALPAR</sequence>
<dbReference type="InterPro" id="IPR047057">
    <property type="entry name" value="MerR_fam"/>
</dbReference>
<reference evidence="3" key="1">
    <citation type="submission" date="2022-06" db="EMBL/GenBank/DDBJ databases">
        <title>Genomic Encyclopedia of Archaeal and Bacterial Type Strains, Phase II (KMG-II): from individual species to whole genera.</title>
        <authorList>
            <person name="Goeker M."/>
        </authorList>
    </citation>
    <scope>NUCLEOTIDE SEQUENCE</scope>
    <source>
        <strain evidence="3">DSM 43935</strain>
    </source>
</reference>
<dbReference type="SMART" id="SM00422">
    <property type="entry name" value="HTH_MERR"/>
    <property type="match status" value="1"/>
</dbReference>
<keyword evidence="1 3" id="KW-0238">DNA-binding</keyword>
<dbReference type="GO" id="GO:0003700">
    <property type="term" value="F:DNA-binding transcription factor activity"/>
    <property type="evidence" value="ECO:0007669"/>
    <property type="project" value="InterPro"/>
</dbReference>
<proteinExistence type="predicted"/>
<dbReference type="PROSITE" id="PS00552">
    <property type="entry name" value="HTH_MERR_1"/>
    <property type="match status" value="1"/>
</dbReference>
<dbReference type="RefSeq" id="WP_253773421.1">
    <property type="nucleotide sequence ID" value="NZ_JAMTCK010000008.1"/>
</dbReference>
<evidence type="ECO:0000256" key="1">
    <source>
        <dbReference type="ARBA" id="ARBA00023125"/>
    </source>
</evidence>
<comment type="caution">
    <text evidence="3">The sequence shown here is derived from an EMBL/GenBank/DDBJ whole genome shotgun (WGS) entry which is preliminary data.</text>
</comment>
<dbReference type="PRINTS" id="PR00040">
    <property type="entry name" value="HTHMERR"/>
</dbReference>
<dbReference type="EMBL" id="JAMTCK010000008">
    <property type="protein sequence ID" value="MCP2167006.1"/>
    <property type="molecule type" value="Genomic_DNA"/>
</dbReference>
<dbReference type="Proteomes" id="UP001206128">
    <property type="component" value="Unassembled WGS sequence"/>
</dbReference>
<feature type="domain" description="HTH merR-type" evidence="2">
    <location>
        <begin position="1"/>
        <end position="68"/>
    </location>
</feature>
<protein>
    <submittedName>
        <fullName evidence="3">DNA-binding transcriptional regulator, MerR family</fullName>
    </submittedName>
</protein>
<dbReference type="AlphaFoldDB" id="A0AAE3GEW7"/>
<organism evidence="3 4">
    <name type="scientific">Goodfellowiella coeruleoviolacea</name>
    <dbReference type="NCBI Taxonomy" id="334858"/>
    <lineage>
        <taxon>Bacteria</taxon>
        <taxon>Bacillati</taxon>
        <taxon>Actinomycetota</taxon>
        <taxon>Actinomycetes</taxon>
        <taxon>Pseudonocardiales</taxon>
        <taxon>Pseudonocardiaceae</taxon>
        <taxon>Goodfellowiella</taxon>
    </lineage>
</organism>
<dbReference type="InterPro" id="IPR000551">
    <property type="entry name" value="MerR-type_HTH_dom"/>
</dbReference>
<dbReference type="PROSITE" id="PS50937">
    <property type="entry name" value="HTH_MERR_2"/>
    <property type="match status" value="1"/>
</dbReference>
<dbReference type="PANTHER" id="PTHR30204">
    <property type="entry name" value="REDOX-CYCLING DRUG-SENSING TRANSCRIPTIONAL ACTIVATOR SOXR"/>
    <property type="match status" value="1"/>
</dbReference>
<gene>
    <name evidence="3" type="ORF">LX83_003878</name>
</gene>
<dbReference type="Pfam" id="PF13411">
    <property type="entry name" value="MerR_1"/>
    <property type="match status" value="1"/>
</dbReference>